<dbReference type="eggNOG" id="COG0561">
    <property type="taxonomic scope" value="Bacteria"/>
</dbReference>
<dbReference type="RefSeq" id="WP_021103174.1">
    <property type="nucleotide sequence ID" value="NZ_LT906441.1"/>
</dbReference>
<dbReference type="NCBIfam" id="TIGR01484">
    <property type="entry name" value="HAD-SF-IIB"/>
    <property type="match status" value="1"/>
</dbReference>
<dbReference type="PANTHER" id="PTHR10000">
    <property type="entry name" value="PHOSPHOSERINE PHOSPHATASE"/>
    <property type="match status" value="1"/>
</dbReference>
<gene>
    <name evidence="1" type="primary">cof</name>
    <name evidence="1" type="ORF">SAMEA4412665_01169</name>
</gene>
<dbReference type="InterPro" id="IPR006379">
    <property type="entry name" value="HAD-SF_hydro_IIB"/>
</dbReference>
<reference evidence="1 2" key="1">
    <citation type="submission" date="2017-06" db="EMBL/GenBank/DDBJ databases">
        <authorList>
            <consortium name="Pathogen Informatics"/>
        </authorList>
    </citation>
    <scope>NUCLEOTIDE SEQUENCE [LARGE SCALE GENOMIC DNA]</scope>
    <source>
        <strain evidence="1 2">NCTC11865</strain>
    </source>
</reference>
<organism evidence="1 2">
    <name type="scientific">Cutibacterium granulosum</name>
    <dbReference type="NCBI Taxonomy" id="33011"/>
    <lineage>
        <taxon>Bacteria</taxon>
        <taxon>Bacillati</taxon>
        <taxon>Actinomycetota</taxon>
        <taxon>Actinomycetes</taxon>
        <taxon>Propionibacteriales</taxon>
        <taxon>Propionibacteriaceae</taxon>
        <taxon>Cutibacterium</taxon>
    </lineage>
</organism>
<dbReference type="EMBL" id="LT906441">
    <property type="protein sequence ID" value="SNV34736.1"/>
    <property type="molecule type" value="Genomic_DNA"/>
</dbReference>
<sequence>MTPLTLVATDLDHTFLGADQRPSELNTHSMFAAADHGTAVVFATGRPLRWLDLLEVFTDVNPTVIASNGAVTYDLRNHRVISDTPFPVDLITDVVNDISSELPEAKFSLEEARSCYVEPGFDRVDHGRPVTHRGPIREFLTPDSRPVKMLVRAFGIPTEELFEIVDGLVDGRVSTTFSVQLDDGLIELAPIGVSKGAALSATAEQLGVDLADAAAFGDMPNDLSMLRLVGHPFVVSNAHRRVLQEGFPVIGHHDTSAVGHAILDLLDGRQPATVS</sequence>
<dbReference type="GO" id="GO:0016791">
    <property type="term" value="F:phosphatase activity"/>
    <property type="evidence" value="ECO:0007669"/>
    <property type="project" value="TreeGrafter"/>
</dbReference>
<accession>A0A239WKS6</accession>
<dbReference type="KEGG" id="cgrn:4412665_01169"/>
<name>A0A239WKS6_9ACTN</name>
<dbReference type="GO" id="GO:0005829">
    <property type="term" value="C:cytosol"/>
    <property type="evidence" value="ECO:0007669"/>
    <property type="project" value="TreeGrafter"/>
</dbReference>
<evidence type="ECO:0000313" key="1">
    <source>
        <dbReference type="EMBL" id="SNV34736.1"/>
    </source>
</evidence>
<keyword evidence="1" id="KW-0378">Hydrolase</keyword>
<dbReference type="Proteomes" id="UP000215332">
    <property type="component" value="Chromosome 1"/>
</dbReference>
<dbReference type="InterPro" id="IPR036412">
    <property type="entry name" value="HAD-like_sf"/>
</dbReference>
<dbReference type="Gene3D" id="3.40.50.1000">
    <property type="entry name" value="HAD superfamily/HAD-like"/>
    <property type="match status" value="1"/>
</dbReference>
<dbReference type="EC" id="3.6.1.-" evidence="1"/>
<evidence type="ECO:0000313" key="2">
    <source>
        <dbReference type="Proteomes" id="UP000215332"/>
    </source>
</evidence>
<dbReference type="Pfam" id="PF08282">
    <property type="entry name" value="Hydrolase_3"/>
    <property type="match status" value="1"/>
</dbReference>
<proteinExistence type="predicted"/>
<dbReference type="AlphaFoldDB" id="A0A239WKS6"/>
<dbReference type="GO" id="GO:0000287">
    <property type="term" value="F:magnesium ion binding"/>
    <property type="evidence" value="ECO:0007669"/>
    <property type="project" value="TreeGrafter"/>
</dbReference>
<dbReference type="InterPro" id="IPR023214">
    <property type="entry name" value="HAD_sf"/>
</dbReference>
<protein>
    <submittedName>
        <fullName evidence="1">HMP-PP phosphatase</fullName>
        <ecNumber evidence="1">3.6.1.-</ecNumber>
    </submittedName>
</protein>
<dbReference type="PANTHER" id="PTHR10000:SF8">
    <property type="entry name" value="HAD SUPERFAMILY HYDROLASE-LIKE, TYPE 3"/>
    <property type="match status" value="1"/>
</dbReference>
<dbReference type="SUPFAM" id="SSF56784">
    <property type="entry name" value="HAD-like"/>
    <property type="match status" value="1"/>
</dbReference>
<dbReference type="Gene3D" id="3.30.1240.10">
    <property type="match status" value="1"/>
</dbReference>